<name>A0A1S9P8X2_9SPHI</name>
<comment type="caution">
    <text evidence="1">The sequence shown here is derived from an EMBL/GenBank/DDBJ whole genome shotgun (WGS) entry which is preliminary data.</text>
</comment>
<keyword evidence="2" id="KW-1185">Reference proteome</keyword>
<protein>
    <submittedName>
        <fullName evidence="1">Uncharacterized protein</fullName>
    </submittedName>
</protein>
<evidence type="ECO:0000313" key="1">
    <source>
        <dbReference type="EMBL" id="OOQ57392.1"/>
    </source>
</evidence>
<dbReference type="AlphaFoldDB" id="A0A1S9P8X2"/>
<dbReference type="RefSeq" id="WP_078350689.1">
    <property type="nucleotide sequence ID" value="NZ_MBTF01000036.1"/>
</dbReference>
<gene>
    <name evidence="1" type="ORF">BC343_14935</name>
</gene>
<dbReference type="EMBL" id="MBTF01000036">
    <property type="protein sequence ID" value="OOQ57392.1"/>
    <property type="molecule type" value="Genomic_DNA"/>
</dbReference>
<reference evidence="1 2" key="1">
    <citation type="submission" date="2016-07" db="EMBL/GenBank/DDBJ databases">
        <title>Genomic analysis of zinc-resistant bacterium Mucilaginibacter pedocola TBZ30.</title>
        <authorList>
            <person name="Huang J."/>
            <person name="Tang J."/>
        </authorList>
    </citation>
    <scope>NUCLEOTIDE SEQUENCE [LARGE SCALE GENOMIC DNA]</scope>
    <source>
        <strain evidence="1 2">TBZ30</strain>
    </source>
</reference>
<dbReference type="Proteomes" id="UP000189739">
    <property type="component" value="Unassembled WGS sequence"/>
</dbReference>
<organism evidence="1 2">
    <name type="scientific">Mucilaginibacter pedocola</name>
    <dbReference type="NCBI Taxonomy" id="1792845"/>
    <lineage>
        <taxon>Bacteria</taxon>
        <taxon>Pseudomonadati</taxon>
        <taxon>Bacteroidota</taxon>
        <taxon>Sphingobacteriia</taxon>
        <taxon>Sphingobacteriales</taxon>
        <taxon>Sphingobacteriaceae</taxon>
        <taxon>Mucilaginibacter</taxon>
    </lineage>
</organism>
<accession>A0A1S9P8X2</accession>
<proteinExistence type="predicted"/>
<evidence type="ECO:0000313" key="2">
    <source>
        <dbReference type="Proteomes" id="UP000189739"/>
    </source>
</evidence>
<sequence>MKFTIKPYKVKAFFDDVNQICDKYGIWYPNSIQINHDEGMDIVEFGDVFIARLSVDQLNEIKSLAATH</sequence>